<keyword evidence="2" id="KW-0378">Hydrolase</keyword>
<name>A0ABP7SXR8_9BURK</name>
<evidence type="ECO:0000313" key="4">
    <source>
        <dbReference type="Proteomes" id="UP001501353"/>
    </source>
</evidence>
<reference evidence="4" key="1">
    <citation type="journal article" date="2019" name="Int. J. Syst. Evol. Microbiol.">
        <title>The Global Catalogue of Microorganisms (GCM) 10K type strain sequencing project: providing services to taxonomists for standard genome sequencing and annotation.</title>
        <authorList>
            <consortium name="The Broad Institute Genomics Platform"/>
            <consortium name="The Broad Institute Genome Sequencing Center for Infectious Disease"/>
            <person name="Wu L."/>
            <person name="Ma J."/>
        </authorList>
    </citation>
    <scope>NUCLEOTIDE SEQUENCE [LARGE SCALE GENOMIC DNA]</scope>
    <source>
        <strain evidence="4">JCM 16673</strain>
    </source>
</reference>
<dbReference type="Proteomes" id="UP001501353">
    <property type="component" value="Unassembled WGS sequence"/>
</dbReference>
<comment type="caution">
    <text evidence="3">The sequence shown here is derived from an EMBL/GenBank/DDBJ whole genome shotgun (WGS) entry which is preliminary data.</text>
</comment>
<keyword evidence="1" id="KW-0479">Metal-binding</keyword>
<evidence type="ECO:0008006" key="5">
    <source>
        <dbReference type="Google" id="ProtNLM"/>
    </source>
</evidence>
<dbReference type="RefSeq" id="WP_344762387.1">
    <property type="nucleotide sequence ID" value="NZ_BAAAZE010000006.1"/>
</dbReference>
<proteinExistence type="predicted"/>
<dbReference type="PANTHER" id="PTHR43808">
    <property type="entry name" value="ACETYLORNITHINE DEACETYLASE"/>
    <property type="match status" value="1"/>
</dbReference>
<dbReference type="SUPFAM" id="SSF55031">
    <property type="entry name" value="Bacterial exopeptidase dimerisation domain"/>
    <property type="match status" value="1"/>
</dbReference>
<protein>
    <recommendedName>
        <fullName evidence="5">Acetylornithine deacetylase</fullName>
    </recommendedName>
</protein>
<dbReference type="InterPro" id="IPR050072">
    <property type="entry name" value="Peptidase_M20A"/>
</dbReference>
<organism evidence="3 4">
    <name type="scientific">Actimicrobium antarcticum</name>
    <dbReference type="NCBI Taxonomy" id="1051899"/>
    <lineage>
        <taxon>Bacteria</taxon>
        <taxon>Pseudomonadati</taxon>
        <taxon>Pseudomonadota</taxon>
        <taxon>Betaproteobacteria</taxon>
        <taxon>Burkholderiales</taxon>
        <taxon>Oxalobacteraceae</taxon>
        <taxon>Actimicrobium</taxon>
    </lineage>
</organism>
<gene>
    <name evidence="3" type="ORF">GCM10022212_12320</name>
</gene>
<evidence type="ECO:0000256" key="1">
    <source>
        <dbReference type="ARBA" id="ARBA00022723"/>
    </source>
</evidence>
<sequence length="449" mass="49027">MANTPITTHQLPFSEQQQRWYDQACAQIDTQRLKQLNIDITSIHSPTGAEKQANEFMVDYMKDMGLKAFYQEVNPLSGNAIGRIKGSGGGAALLLYAPIDTHIENDPEKDLPWVGPELRDDMKPFGYARGETVIGLGASNPKGMVSTLAEAVHCILQAGVPLKGDLTLAFAGGGMPVVVPERNHYGLSSGVTHMMMNGITADFGIIMKPWNEVYFEHPGMCWFKVTVKGTMGYSGIARGTPGFRSSIVPAATVIQELEQWLPEYTRKHTSDQIAPEGWIAAVRSGWPHRPSFPSAATELYLDIRTNPQQTTGDMQAEFDSVMRAILARHPDIDAEWEMTAAVPGSRTEPDNWVVQSALRAWQETNGGTPYPGAPMLSGQTDAATICKLGLPLVRIGYRWIGDADMPEEFSEGLGGMGVSHIPDLVATCKALIYSIIDTCTRTRQETGLS</sequence>
<dbReference type="EMBL" id="BAAAZE010000006">
    <property type="protein sequence ID" value="GAA4018080.1"/>
    <property type="molecule type" value="Genomic_DNA"/>
</dbReference>
<dbReference type="InterPro" id="IPR036264">
    <property type="entry name" value="Bact_exopeptidase_dim_dom"/>
</dbReference>
<keyword evidence="4" id="KW-1185">Reference proteome</keyword>
<accession>A0ABP7SXR8</accession>
<dbReference type="Gene3D" id="3.40.630.10">
    <property type="entry name" value="Zn peptidases"/>
    <property type="match status" value="1"/>
</dbReference>
<evidence type="ECO:0000256" key="2">
    <source>
        <dbReference type="ARBA" id="ARBA00022801"/>
    </source>
</evidence>
<dbReference type="Gene3D" id="3.30.70.360">
    <property type="match status" value="1"/>
</dbReference>
<evidence type="ECO:0000313" key="3">
    <source>
        <dbReference type="EMBL" id="GAA4018080.1"/>
    </source>
</evidence>
<dbReference type="SUPFAM" id="SSF53187">
    <property type="entry name" value="Zn-dependent exopeptidases"/>
    <property type="match status" value="1"/>
</dbReference>